<reference evidence="1 2" key="1">
    <citation type="submission" date="2020-05" db="EMBL/GenBank/DDBJ databases">
        <title>Identification and distribution of gene clusters putatively required for synthesis of sphingolipid metabolism inhibitors in phylogenetically diverse species of the filamentous fungus Fusarium.</title>
        <authorList>
            <person name="Kim H.-S."/>
            <person name="Busman M."/>
            <person name="Brown D.W."/>
            <person name="Divon H."/>
            <person name="Uhlig S."/>
            <person name="Proctor R.H."/>
        </authorList>
    </citation>
    <scope>NUCLEOTIDE SEQUENCE [LARGE SCALE GENOMIC DNA]</scope>
    <source>
        <strain evidence="1 2">NRRL 66235</strain>
    </source>
</reference>
<dbReference type="AlphaFoldDB" id="A0A8H5Z1B6"/>
<dbReference type="EMBL" id="JAAOAN010000097">
    <property type="protein sequence ID" value="KAF5722104.1"/>
    <property type="molecule type" value="Genomic_DNA"/>
</dbReference>
<evidence type="ECO:0000313" key="2">
    <source>
        <dbReference type="Proteomes" id="UP000544331"/>
    </source>
</evidence>
<sequence>MSHNIIDEAIAEVALKMLDEMEDEQRLELAFQDGWHPGLPVPMPEEPIHKFSESALQVGHFKEDIPDYPPSLSANRRRNAKAYLMVKRVGISMPRTFFLWCDADGIPVNKMYLQLAEGLVIEHLKRDLMVMYNKNEMYLVMEYNEALKVAKDRLALNRCELRGVDYMLPADQGGDGKEPWLCSETDPELN</sequence>
<evidence type="ECO:0000313" key="1">
    <source>
        <dbReference type="EMBL" id="KAF5722104.1"/>
    </source>
</evidence>
<dbReference type="OrthoDB" id="5091123at2759"/>
<gene>
    <name evidence="1" type="ORF">FMUND_3196</name>
</gene>
<accession>A0A8H5Z1B6</accession>
<comment type="caution">
    <text evidence="1">The sequence shown here is derived from an EMBL/GenBank/DDBJ whole genome shotgun (WGS) entry which is preliminary data.</text>
</comment>
<organism evidence="1 2">
    <name type="scientific">Fusarium mundagurra</name>
    <dbReference type="NCBI Taxonomy" id="1567541"/>
    <lineage>
        <taxon>Eukaryota</taxon>
        <taxon>Fungi</taxon>
        <taxon>Dikarya</taxon>
        <taxon>Ascomycota</taxon>
        <taxon>Pezizomycotina</taxon>
        <taxon>Sordariomycetes</taxon>
        <taxon>Hypocreomycetidae</taxon>
        <taxon>Hypocreales</taxon>
        <taxon>Nectriaceae</taxon>
        <taxon>Fusarium</taxon>
        <taxon>Fusarium fujikuroi species complex</taxon>
    </lineage>
</organism>
<protein>
    <submittedName>
        <fullName evidence="1">Uncharacterized protein</fullName>
    </submittedName>
</protein>
<proteinExistence type="predicted"/>
<name>A0A8H5Z1B6_9HYPO</name>
<dbReference type="Proteomes" id="UP000544331">
    <property type="component" value="Unassembled WGS sequence"/>
</dbReference>
<keyword evidence="2" id="KW-1185">Reference proteome</keyword>